<dbReference type="RefSeq" id="XP_061844447.1">
    <property type="nucleotide sequence ID" value="XM_061988440.1"/>
</dbReference>
<accession>K3VNV2</accession>
<organism evidence="1 2">
    <name type="scientific">Fusarium pseudograminearum (strain CS3096)</name>
    <name type="common">Wheat and barley crown-rot fungus</name>
    <dbReference type="NCBI Taxonomy" id="1028729"/>
    <lineage>
        <taxon>Eukaryota</taxon>
        <taxon>Fungi</taxon>
        <taxon>Dikarya</taxon>
        <taxon>Ascomycota</taxon>
        <taxon>Pezizomycotina</taxon>
        <taxon>Sordariomycetes</taxon>
        <taxon>Hypocreomycetidae</taxon>
        <taxon>Hypocreales</taxon>
        <taxon>Nectriaceae</taxon>
        <taxon>Fusarium</taxon>
    </lineage>
</organism>
<evidence type="ECO:0000313" key="2">
    <source>
        <dbReference type="Proteomes" id="UP000007978"/>
    </source>
</evidence>
<keyword evidence="2" id="KW-1185">Reference proteome</keyword>
<dbReference type="AlphaFoldDB" id="K3VNV2"/>
<dbReference type="EMBL" id="AFNW01000087">
    <property type="protein sequence ID" value="EKJ75448.1"/>
    <property type="molecule type" value="Genomic_DNA"/>
</dbReference>
<sequence>MYYIGDEVKAEQFSLRKIAGDL</sequence>
<evidence type="ECO:0000313" key="1">
    <source>
        <dbReference type="EMBL" id="EKJ75448.1"/>
    </source>
</evidence>
<dbReference type="GeneID" id="20363019"/>
<reference evidence="1 2" key="1">
    <citation type="journal article" date="2012" name="PLoS Pathog.">
        <title>Comparative pathogenomics reveals horizontally acquired novel virulence genes in fungi infecting cereal hosts.</title>
        <authorList>
            <person name="Gardiner D.M."/>
            <person name="McDonald M.C."/>
            <person name="Covarelli L."/>
            <person name="Solomon P.S."/>
            <person name="Rusu A.G."/>
            <person name="Marshall M."/>
            <person name="Kazan K."/>
            <person name="Chakraborty S."/>
            <person name="McDonald B.A."/>
            <person name="Manners J.M."/>
        </authorList>
    </citation>
    <scope>NUCLEOTIDE SEQUENCE [LARGE SCALE GENOMIC DNA]</scope>
    <source>
        <strain evidence="1 2">CS3096</strain>
    </source>
</reference>
<protein>
    <submittedName>
        <fullName evidence="1">Uncharacterized protein</fullName>
    </submittedName>
</protein>
<comment type="caution">
    <text evidence="1">The sequence shown here is derived from an EMBL/GenBank/DDBJ whole genome shotgun (WGS) entry which is preliminary data.</text>
</comment>
<dbReference type="HOGENOM" id="CLU_3425116_0_0_1"/>
<dbReference type="Proteomes" id="UP000007978">
    <property type="component" value="Chromosome 4"/>
</dbReference>
<gene>
    <name evidence="1" type="ORF">FPSE_04401</name>
</gene>
<proteinExistence type="predicted"/>
<name>K3VNV2_FUSPC</name>